<dbReference type="Gene3D" id="1.10.150.870">
    <property type="match status" value="1"/>
</dbReference>
<dbReference type="EMBL" id="FMYW01000008">
    <property type="protein sequence ID" value="SDC48286.1"/>
    <property type="molecule type" value="Genomic_DNA"/>
</dbReference>
<comment type="subcellular location">
    <subcellularLocation>
        <location evidence="1">Cytoplasm</location>
    </subcellularLocation>
</comment>
<dbReference type="InterPro" id="IPR004365">
    <property type="entry name" value="NA-bd_OB_tRNA"/>
</dbReference>
<dbReference type="Pfam" id="PF07733">
    <property type="entry name" value="DNA_pol3_alpha"/>
    <property type="match status" value="1"/>
</dbReference>
<dbReference type="Gene3D" id="1.10.10.1600">
    <property type="entry name" value="Bacterial DNA polymerase III alpha subunit, thumb domain"/>
    <property type="match status" value="1"/>
</dbReference>
<dbReference type="InterPro" id="IPR003141">
    <property type="entry name" value="Pol/His_phosphatase_N"/>
</dbReference>
<keyword evidence="5" id="KW-0808">Transferase</keyword>
<sequence length="1292" mass="145348">MNVPFTHLHVHTQYSLLDGASKPKELLQRAMELGMDSIAITDHGNMYGAVDIYQTTQKLNKEAEKEGKPGIKVIFGCECYITPGSRFDRIDKQPRYHLILLAENQEGYHNLVKLVSLGFIDGFYRKPRIDKDILRKYSKGIICLSACIQGEVPQMILQRNLDGAERAMREYIDIFGKDNFFLEMQNHDLEEERTVNRQLHIFAEKYGVKLVVTNDIHYVKREDASAQDVLLCIQTNKNVDDPDRMRFNNDWYYCKSYEEMRALFPDDEEALHNTHAIAERCNVDLTFGQLLLPEFPIPEEYHNDANEYVRALCEEEIPKRYGALLTKLSEDNRKKKEKEIQDRLQYELGVIRQMGYAAYFLIVWDFIHYCRSHKDASGNPDPIPVGPGRGSAAGSIVAYLLHITNIDPLDFDLLFERFLNPERVSMPDIDTDFCYRRRGEVLDYVIRKYGADHVSLIITFGTLQARAAVRDVGRALGISLPKTDRVAKAVPRELGITLDRALQTKDLRAMYDSDPEVKRMIDIAKSVEGLPRNSGTHAAGVVIAPKPLIELVPLQLDEAADIEAGISQERMITTQFDKNQVEELGLLKMDFLGLRTLTVMDDAVHFIKESTGETVDLDNIPLEDEAVSKMLCAGDTQGVFQLESAGMTRLVERLAPMSMRDLVPLVALYRPGPLDAGMADKFIEGRKRHHAVESIHPLLDGILADTYGVVLYQEQVMNTARILAGFTLGEADIMRRAMGKKKAKDLIAMENRFVEGAQKKHSIPPEKSKEIFDLLLKFAGYGFNKSHSVAYGMVAYQTAYLKAHWPAEYFAALLTSIMGDTDKVSWYITVCKDRGIPMLPPDVNASQEGFSVEKGAIRFGLVGIKSVGEGAVREIVRARQEGGPFRDILDFCKRVNYRTLNRRLLENLIKCGAMDSLGAYRSQLLAVYEKTLDLGIQQQRDYNSGQIGLFGGDDFAEVNSVPLPKMDEMSRSVRLKNEKELIGFYVTGHPLDGYREALDKLTPLYTLTGDTPAVRDGQFVNVGGIISSTDIKVTKKGDSMAVLALEDFSSRIEVVVFPQAYNEYHTLLREDAVVEVEGRFNVDERGSKIIASRMALLEEGKPPVLAAQARNTRRGNGYGGGFNYGNEYSGNSEDANVSGFVNENPDAYAASLRAIDTKLQNQNGTVLQGHQSHLENHNGNTFNQNGAINEKTFSINNEGMSSIRDEQGHIKVPVSAIIELVITPERESEIVTRALIAILQKHHGSTMVFLKLMGSRRRIRLDPRYYVNGQDMALQDELRELLGDNAFRVKEI</sequence>
<dbReference type="InterPro" id="IPR040982">
    <property type="entry name" value="DNA_pol3_finger"/>
</dbReference>
<comment type="similarity">
    <text evidence="2">Belongs to the DNA polymerase type-C family. DnaE subfamily.</text>
</comment>
<accession>A0A1G6M005</accession>
<dbReference type="SUPFAM" id="SSF89550">
    <property type="entry name" value="PHP domain-like"/>
    <property type="match status" value="1"/>
</dbReference>
<dbReference type="NCBIfam" id="TIGR00594">
    <property type="entry name" value="polc"/>
    <property type="match status" value="1"/>
</dbReference>
<dbReference type="InterPro" id="IPR004805">
    <property type="entry name" value="DnaE2/DnaE/PolC"/>
</dbReference>
<comment type="catalytic activity">
    <reaction evidence="10">
        <text>DNA(n) + a 2'-deoxyribonucleoside 5'-triphosphate = DNA(n+1) + diphosphate</text>
        <dbReference type="Rhea" id="RHEA:22508"/>
        <dbReference type="Rhea" id="RHEA-COMP:17339"/>
        <dbReference type="Rhea" id="RHEA-COMP:17340"/>
        <dbReference type="ChEBI" id="CHEBI:33019"/>
        <dbReference type="ChEBI" id="CHEBI:61560"/>
        <dbReference type="ChEBI" id="CHEBI:173112"/>
        <dbReference type="EC" id="2.7.7.7"/>
    </reaction>
</comment>
<dbReference type="GO" id="GO:0005737">
    <property type="term" value="C:cytoplasm"/>
    <property type="evidence" value="ECO:0007669"/>
    <property type="project" value="UniProtKB-SubCell"/>
</dbReference>
<protein>
    <recommendedName>
        <fullName evidence="4">DNA polymerase III subunit alpha</fullName>
        <ecNumber evidence="3">2.7.7.7</ecNumber>
    </recommendedName>
</protein>
<dbReference type="OrthoDB" id="9803237at2"/>
<evidence type="ECO:0000256" key="2">
    <source>
        <dbReference type="ARBA" id="ARBA00009496"/>
    </source>
</evidence>
<dbReference type="InterPro" id="IPR029460">
    <property type="entry name" value="DNAPol_HHH"/>
</dbReference>
<dbReference type="Pfam" id="PF14579">
    <property type="entry name" value="HHH_6"/>
    <property type="match status" value="1"/>
</dbReference>
<dbReference type="Pfam" id="PF01336">
    <property type="entry name" value="tRNA_anti-codon"/>
    <property type="match status" value="1"/>
</dbReference>
<dbReference type="InterPro" id="IPR011708">
    <property type="entry name" value="DNA_pol3_alpha_NTPase_dom"/>
</dbReference>
<keyword evidence="7" id="KW-0235">DNA replication</keyword>
<evidence type="ECO:0000256" key="9">
    <source>
        <dbReference type="ARBA" id="ARBA00025611"/>
    </source>
</evidence>
<evidence type="ECO:0000256" key="4">
    <source>
        <dbReference type="ARBA" id="ARBA00019114"/>
    </source>
</evidence>
<dbReference type="RefSeq" id="WP_093730413.1">
    <property type="nucleotide sequence ID" value="NZ_FMYW01000008.1"/>
</dbReference>
<dbReference type="NCBIfam" id="NF004226">
    <property type="entry name" value="PRK05673.1"/>
    <property type="match status" value="1"/>
</dbReference>
<evidence type="ECO:0000256" key="5">
    <source>
        <dbReference type="ARBA" id="ARBA00022679"/>
    </source>
</evidence>
<dbReference type="EC" id="2.7.7.7" evidence="3"/>
<evidence type="ECO:0000313" key="13">
    <source>
        <dbReference type="Proteomes" id="UP000198943"/>
    </source>
</evidence>
<feature type="domain" description="Polymerase/histidinol phosphatase N-terminal" evidence="11">
    <location>
        <begin position="6"/>
        <end position="83"/>
    </location>
</feature>
<evidence type="ECO:0000256" key="3">
    <source>
        <dbReference type="ARBA" id="ARBA00012417"/>
    </source>
</evidence>
<dbReference type="GO" id="GO:0006260">
    <property type="term" value="P:DNA replication"/>
    <property type="evidence" value="ECO:0007669"/>
    <property type="project" value="UniProtKB-KW"/>
</dbReference>
<dbReference type="Pfam" id="PF17657">
    <property type="entry name" value="DNA_pol3_finger"/>
    <property type="match status" value="1"/>
</dbReference>
<comment type="function">
    <text evidence="9">DNA polymerase III is a complex, multichain enzyme responsible for most of the replicative synthesis in bacteria. This DNA polymerase also exhibits 3' to 5' exonuclease activity. The alpha chain is the DNA polymerase.</text>
</comment>
<evidence type="ECO:0000256" key="6">
    <source>
        <dbReference type="ARBA" id="ARBA00022695"/>
    </source>
</evidence>
<gene>
    <name evidence="12" type="ORF">SAMN04487864_10888</name>
</gene>
<dbReference type="GO" id="GO:0003887">
    <property type="term" value="F:DNA-directed DNA polymerase activity"/>
    <property type="evidence" value="ECO:0007669"/>
    <property type="project" value="UniProtKB-KW"/>
</dbReference>
<dbReference type="Gene3D" id="3.20.20.140">
    <property type="entry name" value="Metal-dependent hydrolases"/>
    <property type="match status" value="1"/>
</dbReference>
<organism evidence="12 13">
    <name type="scientific">Succiniclasticum ruminis</name>
    <dbReference type="NCBI Taxonomy" id="40841"/>
    <lineage>
        <taxon>Bacteria</taxon>
        <taxon>Bacillati</taxon>
        <taxon>Bacillota</taxon>
        <taxon>Negativicutes</taxon>
        <taxon>Acidaminococcales</taxon>
        <taxon>Acidaminococcaceae</taxon>
        <taxon>Succiniclasticum</taxon>
    </lineage>
</organism>
<keyword evidence="8" id="KW-0239">DNA-directed DNA polymerase</keyword>
<dbReference type="Proteomes" id="UP000198943">
    <property type="component" value="Unassembled WGS sequence"/>
</dbReference>
<keyword evidence="13" id="KW-1185">Reference proteome</keyword>
<dbReference type="GO" id="GO:0008408">
    <property type="term" value="F:3'-5' exonuclease activity"/>
    <property type="evidence" value="ECO:0007669"/>
    <property type="project" value="InterPro"/>
</dbReference>
<dbReference type="CDD" id="cd04485">
    <property type="entry name" value="DnaE_OBF"/>
    <property type="match status" value="1"/>
</dbReference>
<name>A0A1G6M005_9FIRM</name>
<proteinExistence type="inferred from homology"/>
<evidence type="ECO:0000256" key="7">
    <source>
        <dbReference type="ARBA" id="ARBA00022705"/>
    </source>
</evidence>
<evidence type="ECO:0000313" key="12">
    <source>
        <dbReference type="EMBL" id="SDC48286.1"/>
    </source>
</evidence>
<reference evidence="13" key="1">
    <citation type="submission" date="2016-10" db="EMBL/GenBank/DDBJ databases">
        <authorList>
            <person name="Varghese N."/>
            <person name="Submissions S."/>
        </authorList>
    </citation>
    <scope>NUCLEOTIDE SEQUENCE [LARGE SCALE GENOMIC DNA]</scope>
    <source>
        <strain evidence="13">DSM 11005</strain>
    </source>
</reference>
<evidence type="ECO:0000259" key="11">
    <source>
        <dbReference type="SMART" id="SM00481"/>
    </source>
</evidence>
<evidence type="ECO:0000256" key="8">
    <source>
        <dbReference type="ARBA" id="ARBA00022932"/>
    </source>
</evidence>
<dbReference type="SMART" id="SM00481">
    <property type="entry name" value="POLIIIAc"/>
    <property type="match status" value="1"/>
</dbReference>
<dbReference type="NCBIfam" id="NF005298">
    <property type="entry name" value="PRK06826.1"/>
    <property type="match status" value="1"/>
</dbReference>
<evidence type="ECO:0000256" key="1">
    <source>
        <dbReference type="ARBA" id="ARBA00004496"/>
    </source>
</evidence>
<dbReference type="InterPro" id="IPR016195">
    <property type="entry name" value="Pol/histidinol_Pase-like"/>
</dbReference>
<keyword evidence="6" id="KW-0548">Nucleotidyltransferase</keyword>
<evidence type="ECO:0000256" key="10">
    <source>
        <dbReference type="ARBA" id="ARBA00049244"/>
    </source>
</evidence>
<dbReference type="PANTHER" id="PTHR32294:SF0">
    <property type="entry name" value="DNA POLYMERASE III SUBUNIT ALPHA"/>
    <property type="match status" value="1"/>
</dbReference>
<dbReference type="InterPro" id="IPR041931">
    <property type="entry name" value="DNA_pol3_alpha_thumb_dom"/>
</dbReference>
<dbReference type="PANTHER" id="PTHR32294">
    <property type="entry name" value="DNA POLYMERASE III SUBUNIT ALPHA"/>
    <property type="match status" value="1"/>
</dbReference>
<dbReference type="InterPro" id="IPR004013">
    <property type="entry name" value="PHP_dom"/>
</dbReference>
<dbReference type="GO" id="GO:0003676">
    <property type="term" value="F:nucleic acid binding"/>
    <property type="evidence" value="ECO:0007669"/>
    <property type="project" value="InterPro"/>
</dbReference>
<dbReference type="CDD" id="cd12113">
    <property type="entry name" value="PHP_PolIIIA_DnaE3"/>
    <property type="match status" value="1"/>
</dbReference>
<dbReference type="Pfam" id="PF02811">
    <property type="entry name" value="PHP"/>
    <property type="match status" value="1"/>
</dbReference>